<reference evidence="3 4" key="1">
    <citation type="submission" date="2020-12" db="EMBL/GenBank/DDBJ databases">
        <title>FDA dAtabase for Regulatory Grade micrObial Sequences (FDA-ARGOS): Supporting development and validation of Infectious Disease Dx tests.</title>
        <authorList>
            <person name="Sproer C."/>
            <person name="Gronow S."/>
            <person name="Severitt S."/>
            <person name="Schroder I."/>
            <person name="Tallon L."/>
            <person name="Sadzewicz L."/>
            <person name="Zhao X."/>
            <person name="Boylan J."/>
            <person name="Ott S."/>
            <person name="Bowen H."/>
            <person name="Vavikolanu K."/>
            <person name="Mehta A."/>
            <person name="Aluvathingal J."/>
            <person name="Nadendla S."/>
            <person name="Lowell S."/>
            <person name="Myers T."/>
            <person name="Yan Y."/>
            <person name="Sichtig H."/>
        </authorList>
    </citation>
    <scope>NUCLEOTIDE SEQUENCE [LARGE SCALE GENOMIC DNA]</scope>
    <source>
        <strain evidence="1 3">FDAARGOS_938</strain>
        <strain evidence="2 4">FDAARGOS_991</strain>
    </source>
</reference>
<dbReference type="AlphaFoldDB" id="A0AB37GJC9"/>
<organism evidence="1 3">
    <name type="scientific">Corynebacterium amycolatum</name>
    <dbReference type="NCBI Taxonomy" id="43765"/>
    <lineage>
        <taxon>Bacteria</taxon>
        <taxon>Bacillati</taxon>
        <taxon>Actinomycetota</taxon>
        <taxon>Actinomycetes</taxon>
        <taxon>Mycobacteriales</taxon>
        <taxon>Corynebacteriaceae</taxon>
        <taxon>Corynebacterium</taxon>
    </lineage>
</organism>
<name>A0AB37GJC9_CORAY</name>
<protein>
    <submittedName>
        <fullName evidence="1">DUF393 domain-containing protein</fullName>
    </submittedName>
</protein>
<proteinExistence type="predicted"/>
<evidence type="ECO:0000313" key="2">
    <source>
        <dbReference type="EMBL" id="QQB83403.1"/>
    </source>
</evidence>
<dbReference type="Proteomes" id="UP000595198">
    <property type="component" value="Chromosome"/>
</dbReference>
<gene>
    <name evidence="1" type="ORF">I6G95_03520</name>
    <name evidence="2" type="ORF">I6H48_04100</name>
</gene>
<dbReference type="Pfam" id="PF04134">
    <property type="entry name" value="DCC1-like"/>
    <property type="match status" value="1"/>
</dbReference>
<dbReference type="EMBL" id="CP065628">
    <property type="protein sequence ID" value="QPR31522.1"/>
    <property type="molecule type" value="Genomic_DNA"/>
</dbReference>
<evidence type="ECO:0000313" key="3">
    <source>
        <dbReference type="Proteomes" id="UP000594774"/>
    </source>
</evidence>
<evidence type="ECO:0000313" key="1">
    <source>
        <dbReference type="EMBL" id="QPR31522.1"/>
    </source>
</evidence>
<dbReference type="InterPro" id="IPR007263">
    <property type="entry name" value="DCC1-like"/>
</dbReference>
<sequence length="154" mass="16788">MMNPDITLHPDITFYYDRDCGFCEASATLLAKLSRVRMIGASPDDQSLPAEVRRHISTEAVAMIPVTAIATIPAEAAVVEPGVKSGRKFRYGHEAIGIVLREGGTKTLFRCAGTLLLFPPLTKLWSFIYKVVASNRHKISAVLGLNACKLDSAR</sequence>
<evidence type="ECO:0000313" key="4">
    <source>
        <dbReference type="Proteomes" id="UP000595198"/>
    </source>
</evidence>
<keyword evidence="4" id="KW-1185">Reference proteome</keyword>
<dbReference type="Proteomes" id="UP000594774">
    <property type="component" value="Chromosome"/>
</dbReference>
<dbReference type="GO" id="GO:0015035">
    <property type="term" value="F:protein-disulfide reductase activity"/>
    <property type="evidence" value="ECO:0007669"/>
    <property type="project" value="InterPro"/>
</dbReference>
<accession>A0AB37GJC9</accession>
<dbReference type="RefSeq" id="WP_197915151.1">
    <property type="nucleotide sequence ID" value="NZ_JAFJMB010000043.1"/>
</dbReference>
<dbReference type="EMBL" id="CP066023">
    <property type="protein sequence ID" value="QQB83403.1"/>
    <property type="molecule type" value="Genomic_DNA"/>
</dbReference>